<keyword evidence="2" id="KW-1185">Reference proteome</keyword>
<dbReference type="Proteomes" id="UP000191672">
    <property type="component" value="Unassembled WGS sequence"/>
</dbReference>
<protein>
    <submittedName>
        <fullName evidence="1">Uncharacterized protein</fullName>
    </submittedName>
</protein>
<comment type="caution">
    <text evidence="1">The sequence shown here is derived from an EMBL/GenBank/DDBJ whole genome shotgun (WGS) entry which is preliminary data.</text>
</comment>
<evidence type="ECO:0000313" key="1">
    <source>
        <dbReference type="EMBL" id="OQD78106.1"/>
    </source>
</evidence>
<dbReference type="EMBL" id="MDYN01000088">
    <property type="protein sequence ID" value="OQD78106.1"/>
    <property type="molecule type" value="Genomic_DNA"/>
</dbReference>
<sequence length="128" mass="14560">MRNAWHVALEIAGGATGGADKQIIRLAAAAKRMVRGRIQDRWKQWESKRTSQPQNAWWNGRKATLGPHYGAIHELFSVRPSYSLRSRERNAPDDVQHPVREKGVVMVSFHPSSTRCDPPLQFPTKDTF</sequence>
<dbReference type="AlphaFoldDB" id="A0A1V6PNJ1"/>
<accession>A0A1V6PNJ1</accession>
<name>A0A1V6PNJ1_9EURO</name>
<gene>
    <name evidence="1" type="ORF">PENANT_c088G09736</name>
</gene>
<organism evidence="1 2">
    <name type="scientific">Penicillium antarcticum</name>
    <dbReference type="NCBI Taxonomy" id="416450"/>
    <lineage>
        <taxon>Eukaryota</taxon>
        <taxon>Fungi</taxon>
        <taxon>Dikarya</taxon>
        <taxon>Ascomycota</taxon>
        <taxon>Pezizomycotina</taxon>
        <taxon>Eurotiomycetes</taxon>
        <taxon>Eurotiomycetidae</taxon>
        <taxon>Eurotiales</taxon>
        <taxon>Aspergillaceae</taxon>
        <taxon>Penicillium</taxon>
    </lineage>
</organism>
<evidence type="ECO:0000313" key="2">
    <source>
        <dbReference type="Proteomes" id="UP000191672"/>
    </source>
</evidence>
<reference evidence="2" key="1">
    <citation type="journal article" date="2017" name="Nat. Microbiol.">
        <title>Global analysis of biosynthetic gene clusters reveals vast potential of secondary metabolite production in Penicillium species.</title>
        <authorList>
            <person name="Nielsen J.C."/>
            <person name="Grijseels S."/>
            <person name="Prigent S."/>
            <person name="Ji B."/>
            <person name="Dainat J."/>
            <person name="Nielsen K.F."/>
            <person name="Frisvad J.C."/>
            <person name="Workman M."/>
            <person name="Nielsen J."/>
        </authorList>
    </citation>
    <scope>NUCLEOTIDE SEQUENCE [LARGE SCALE GENOMIC DNA]</scope>
    <source>
        <strain evidence="2">IBT 31811</strain>
    </source>
</reference>
<proteinExistence type="predicted"/>